<dbReference type="EMBL" id="BCMY01000003">
    <property type="protein sequence ID" value="GAQ38281.1"/>
    <property type="molecule type" value="Genomic_DNA"/>
</dbReference>
<dbReference type="UniPathway" id="UPA00053">
    <property type="reaction ID" value="UER00087"/>
</dbReference>
<dbReference type="VEuPathDB" id="FungiDB:ATCC64974_85230"/>
<dbReference type="InterPro" id="IPR006151">
    <property type="entry name" value="Shikm_DH/Glu-tRNA_Rdtase"/>
</dbReference>
<dbReference type="VEuPathDB" id="FungiDB:ASPNIDRAFT2_1177871"/>
<evidence type="ECO:0000259" key="1">
    <source>
        <dbReference type="Pfam" id="PF01488"/>
    </source>
</evidence>
<dbReference type="Pfam" id="PF01488">
    <property type="entry name" value="Shikimate_DH"/>
    <property type="match status" value="1"/>
</dbReference>
<dbReference type="GO" id="GO:0004764">
    <property type="term" value="F:shikimate 3-dehydrogenase (NADP+) activity"/>
    <property type="evidence" value="ECO:0007669"/>
    <property type="project" value="InterPro"/>
</dbReference>
<dbReference type="VEuPathDB" id="FungiDB:An04g08120"/>
<dbReference type="GO" id="GO:0009423">
    <property type="term" value="P:chorismate biosynthetic process"/>
    <property type="evidence" value="ECO:0007669"/>
    <property type="project" value="UniProtKB-UniPathway"/>
</dbReference>
<dbReference type="Proteomes" id="UP000068243">
    <property type="component" value="Unassembled WGS sequence"/>
</dbReference>
<evidence type="ECO:0000313" key="4">
    <source>
        <dbReference type="EMBL" id="GAQ38281.1"/>
    </source>
</evidence>
<reference evidence="5" key="1">
    <citation type="journal article" date="2016" name="Genome Announc.">
        <title>Draft genome sequence of Aspergillus niger strain An76.</title>
        <authorList>
            <person name="Gong W."/>
            <person name="Cheng Z."/>
            <person name="Zhang H."/>
            <person name="Liu L."/>
            <person name="Gao P."/>
            <person name="Wang L."/>
        </authorList>
    </citation>
    <scope>NUCLEOTIDE SEQUENCE [LARGE SCALE GENOMIC DNA]</scope>
    <source>
        <strain evidence="5">An76</strain>
    </source>
</reference>
<dbReference type="InterPro" id="IPR041121">
    <property type="entry name" value="SDH_C"/>
</dbReference>
<feature type="domain" description="SDH C-terminal" evidence="3">
    <location>
        <begin position="257"/>
        <end position="286"/>
    </location>
</feature>
<feature type="domain" description="Shikimate dehydrogenase substrate binding N-terminal" evidence="2">
    <location>
        <begin position="12"/>
        <end position="90"/>
    </location>
</feature>
<dbReference type="Gene3D" id="3.40.50.10860">
    <property type="entry name" value="Leucine Dehydrogenase, chain A, domain 1"/>
    <property type="match status" value="1"/>
</dbReference>
<feature type="domain" description="Quinate/shikimate 5-dehydrogenase/glutamyl-tRNA reductase" evidence="1">
    <location>
        <begin position="137"/>
        <end position="180"/>
    </location>
</feature>
<dbReference type="Pfam" id="PF08501">
    <property type="entry name" value="Shikimate_dh_N"/>
    <property type="match status" value="1"/>
</dbReference>
<dbReference type="InterPro" id="IPR022893">
    <property type="entry name" value="Shikimate_DH_fam"/>
</dbReference>
<dbReference type="SUPFAM" id="SSF51735">
    <property type="entry name" value="NAD(P)-binding Rossmann-fold domains"/>
    <property type="match status" value="1"/>
</dbReference>
<dbReference type="SUPFAM" id="SSF53223">
    <property type="entry name" value="Aminoacid dehydrogenase-like, N-terminal domain"/>
    <property type="match status" value="1"/>
</dbReference>
<dbReference type="AlphaFoldDB" id="A0A100IBL5"/>
<dbReference type="InterPro" id="IPR046346">
    <property type="entry name" value="Aminoacid_DH-like_N_sf"/>
</dbReference>
<organism evidence="4 5">
    <name type="scientific">Aspergillus niger</name>
    <dbReference type="NCBI Taxonomy" id="5061"/>
    <lineage>
        <taxon>Eukaryota</taxon>
        <taxon>Fungi</taxon>
        <taxon>Dikarya</taxon>
        <taxon>Ascomycota</taxon>
        <taxon>Pezizomycotina</taxon>
        <taxon>Eurotiomycetes</taxon>
        <taxon>Eurotiomycetidae</taxon>
        <taxon>Eurotiales</taxon>
        <taxon>Aspergillaceae</taxon>
        <taxon>Aspergillus</taxon>
        <taxon>Aspergillus subgen. Circumdati</taxon>
    </lineage>
</organism>
<name>A0A100IBL5_ASPNG</name>
<dbReference type="VEuPathDB" id="FungiDB:M747DRAFT_298139"/>
<dbReference type="Gene3D" id="3.40.50.720">
    <property type="entry name" value="NAD(P)-binding Rossmann-like Domain"/>
    <property type="match status" value="1"/>
</dbReference>
<gene>
    <name evidence="4" type="ORF">ABL_02574</name>
</gene>
<dbReference type="PANTHER" id="PTHR21089:SF26">
    <property type="entry name" value="AROM POLYPEPTIDE, PUTATIVE-RELATED"/>
    <property type="match status" value="1"/>
</dbReference>
<evidence type="ECO:0000313" key="5">
    <source>
        <dbReference type="Proteomes" id="UP000068243"/>
    </source>
</evidence>
<dbReference type="InterPro" id="IPR013708">
    <property type="entry name" value="Shikimate_DH-bd_N"/>
</dbReference>
<sequence length="295" mass="31616">MTRPLVFHIFGGPNIRASLSPTIHNAAFTHHHLPYTYTIAECASLSEVSQLITSPSFGGASITMPHKLTAFEHCTEVSDSARAIGAINTLVTTRSPNGNRAVKVKGDNTDWSGLYTLIIDYLSQQGIRSAKGTGKVGLVIGAGGAARAAVYALLQAEFSTIIIWNRTVGKAEDIVEDFDTLKCGGNGVEMRAVGDVGGIGPVDVVIGTIPGDVKTEEDFEGLFQGSKTGLCVEMAYKPKVTPLMRVAERHGWVVRDGLEVLLRQGFEQYRLWTGLDAPEGVMREAIGEDGLKSKV</sequence>
<protein>
    <submittedName>
        <fullName evidence="4">Shikimate / quinate 5-dehydrogenase</fullName>
    </submittedName>
</protein>
<dbReference type="OrthoDB" id="204377at2759"/>
<dbReference type="InterPro" id="IPR036291">
    <property type="entry name" value="NAD(P)-bd_dom_sf"/>
</dbReference>
<dbReference type="OMA" id="FEQYRLW"/>
<comment type="caution">
    <text evidence="4">The sequence shown here is derived from an EMBL/GenBank/DDBJ whole genome shotgun (WGS) entry which is preliminary data.</text>
</comment>
<proteinExistence type="predicted"/>
<evidence type="ECO:0000259" key="2">
    <source>
        <dbReference type="Pfam" id="PF08501"/>
    </source>
</evidence>
<dbReference type="PANTHER" id="PTHR21089">
    <property type="entry name" value="SHIKIMATE DEHYDROGENASE"/>
    <property type="match status" value="1"/>
</dbReference>
<evidence type="ECO:0000259" key="3">
    <source>
        <dbReference type="Pfam" id="PF18317"/>
    </source>
</evidence>
<dbReference type="Pfam" id="PF18317">
    <property type="entry name" value="SDH_C"/>
    <property type="match status" value="1"/>
</dbReference>
<dbReference type="CDD" id="cd01065">
    <property type="entry name" value="NAD_bind_Shikimate_DH"/>
    <property type="match status" value="1"/>
</dbReference>
<accession>A0A100IBL5</accession>
<dbReference type="GO" id="GO:0019632">
    <property type="term" value="P:shikimate metabolic process"/>
    <property type="evidence" value="ECO:0007669"/>
    <property type="project" value="TreeGrafter"/>
</dbReference>